<dbReference type="GO" id="GO:0003682">
    <property type="term" value="F:chromatin binding"/>
    <property type="evidence" value="ECO:0007669"/>
    <property type="project" value="TreeGrafter"/>
</dbReference>
<dbReference type="OrthoDB" id="641149at2759"/>
<name>A0A9P0B381_BRAAE</name>
<dbReference type="AlphaFoldDB" id="A0A9P0B381"/>
<evidence type="ECO:0000313" key="4">
    <source>
        <dbReference type="Proteomes" id="UP001154078"/>
    </source>
</evidence>
<dbReference type="PANTHER" id="PTHR16112:SF16">
    <property type="entry name" value="SIX-BANDED, ISOFORM H"/>
    <property type="match status" value="1"/>
</dbReference>
<dbReference type="PANTHER" id="PTHR16112">
    <property type="entry name" value="METHYL-CPG BINDING PROTEIN, DROSOPHILA"/>
    <property type="match status" value="1"/>
</dbReference>
<feature type="region of interest" description="Disordered" evidence="1">
    <location>
        <begin position="66"/>
        <end position="85"/>
    </location>
</feature>
<feature type="non-terminal residue" evidence="3">
    <location>
        <position position="1"/>
    </location>
</feature>
<keyword evidence="4" id="KW-1185">Reference proteome</keyword>
<dbReference type="GO" id="GO:0010369">
    <property type="term" value="C:chromocenter"/>
    <property type="evidence" value="ECO:0007669"/>
    <property type="project" value="TreeGrafter"/>
</dbReference>
<gene>
    <name evidence="3" type="ORF">MELIAE_LOCUS5759</name>
</gene>
<dbReference type="GO" id="GO:0005634">
    <property type="term" value="C:nucleus"/>
    <property type="evidence" value="ECO:0007669"/>
    <property type="project" value="TreeGrafter"/>
</dbReference>
<dbReference type="SUPFAM" id="SSF63748">
    <property type="entry name" value="Tudor/PWWP/MBT"/>
    <property type="match status" value="1"/>
</dbReference>
<dbReference type="InterPro" id="IPR000313">
    <property type="entry name" value="PWWP_dom"/>
</dbReference>
<feature type="domain" description="PWWP" evidence="2">
    <location>
        <begin position="14"/>
        <end position="66"/>
    </location>
</feature>
<dbReference type="Gene3D" id="2.30.30.140">
    <property type="match status" value="1"/>
</dbReference>
<dbReference type="Pfam" id="PF00855">
    <property type="entry name" value="PWWP"/>
    <property type="match status" value="1"/>
</dbReference>
<evidence type="ECO:0000313" key="3">
    <source>
        <dbReference type="EMBL" id="CAH0553867.1"/>
    </source>
</evidence>
<proteinExistence type="predicted"/>
<sequence>SGGEDRDENASFHTGDLVWGPAKGFAAWPGKIASVDGDRVATVMWFGGERCASRIEVGALQTLAQGLDAHHQARQRARTSRKLNSQLESAIQEAMSELDKNPDAQKNNLEEKNLKAAACAKKNGGRLRSQR</sequence>
<evidence type="ECO:0000259" key="2">
    <source>
        <dbReference type="PROSITE" id="PS50812"/>
    </source>
</evidence>
<dbReference type="EMBL" id="OV121134">
    <property type="protein sequence ID" value="CAH0553867.1"/>
    <property type="molecule type" value="Genomic_DNA"/>
</dbReference>
<organism evidence="3 4">
    <name type="scientific">Brassicogethes aeneus</name>
    <name type="common">Rape pollen beetle</name>
    <name type="synonym">Meligethes aeneus</name>
    <dbReference type="NCBI Taxonomy" id="1431903"/>
    <lineage>
        <taxon>Eukaryota</taxon>
        <taxon>Metazoa</taxon>
        <taxon>Ecdysozoa</taxon>
        <taxon>Arthropoda</taxon>
        <taxon>Hexapoda</taxon>
        <taxon>Insecta</taxon>
        <taxon>Pterygota</taxon>
        <taxon>Neoptera</taxon>
        <taxon>Endopterygota</taxon>
        <taxon>Coleoptera</taxon>
        <taxon>Polyphaga</taxon>
        <taxon>Cucujiformia</taxon>
        <taxon>Nitidulidae</taxon>
        <taxon>Meligethinae</taxon>
        <taxon>Brassicogethes</taxon>
    </lineage>
</organism>
<feature type="compositionally biased region" description="Basic and acidic residues" evidence="1">
    <location>
        <begin position="97"/>
        <end position="114"/>
    </location>
</feature>
<dbReference type="PROSITE" id="PS50812">
    <property type="entry name" value="PWWP"/>
    <property type="match status" value="1"/>
</dbReference>
<feature type="region of interest" description="Disordered" evidence="1">
    <location>
        <begin position="95"/>
        <end position="131"/>
    </location>
</feature>
<reference evidence="3" key="1">
    <citation type="submission" date="2021-12" db="EMBL/GenBank/DDBJ databases">
        <authorList>
            <person name="King R."/>
        </authorList>
    </citation>
    <scope>NUCLEOTIDE SEQUENCE</scope>
</reference>
<dbReference type="Proteomes" id="UP001154078">
    <property type="component" value="Chromosome 3"/>
</dbReference>
<protein>
    <recommendedName>
        <fullName evidence="2">PWWP domain-containing protein</fullName>
    </recommendedName>
</protein>
<evidence type="ECO:0000256" key="1">
    <source>
        <dbReference type="SAM" id="MobiDB-lite"/>
    </source>
</evidence>
<feature type="compositionally biased region" description="Basic residues" evidence="1">
    <location>
        <begin position="72"/>
        <end position="81"/>
    </location>
</feature>
<accession>A0A9P0B381</accession>